<evidence type="ECO:0000256" key="3">
    <source>
        <dbReference type="ARBA" id="ARBA00022801"/>
    </source>
</evidence>
<organism evidence="6 7">
    <name type="scientific">Thermoactinomyces mirandus</name>
    <dbReference type="NCBI Taxonomy" id="2756294"/>
    <lineage>
        <taxon>Bacteria</taxon>
        <taxon>Bacillati</taxon>
        <taxon>Bacillota</taxon>
        <taxon>Bacilli</taxon>
        <taxon>Bacillales</taxon>
        <taxon>Thermoactinomycetaceae</taxon>
        <taxon>Thermoactinomyces</taxon>
    </lineage>
</organism>
<dbReference type="RefSeq" id="WP_181742014.1">
    <property type="nucleotide sequence ID" value="NZ_JACEOL010000056.1"/>
</dbReference>
<dbReference type="Pfam" id="PF02633">
    <property type="entry name" value="Creatininase"/>
    <property type="match status" value="1"/>
</dbReference>
<evidence type="ECO:0000256" key="2">
    <source>
        <dbReference type="ARBA" id="ARBA00022723"/>
    </source>
</evidence>
<dbReference type="InterPro" id="IPR003785">
    <property type="entry name" value="Creatininase/forma_Hydrolase"/>
</dbReference>
<dbReference type="PANTHER" id="PTHR35005:SF1">
    <property type="entry name" value="2-AMINO-5-FORMYLAMINO-6-RIBOSYLAMINOPYRIMIDIN-4(3H)-ONE 5'-MONOPHOSPHATE DEFORMYLASE"/>
    <property type="match status" value="1"/>
</dbReference>
<dbReference type="InterPro" id="IPR024087">
    <property type="entry name" value="Creatininase-like_sf"/>
</dbReference>
<dbReference type="AlphaFoldDB" id="A0A7W1XUP3"/>
<proteinExistence type="inferred from homology"/>
<dbReference type="EMBL" id="JACEOL010000056">
    <property type="protein sequence ID" value="MBA4603538.1"/>
    <property type="molecule type" value="Genomic_DNA"/>
</dbReference>
<comment type="cofactor">
    <cofactor evidence="1">
        <name>Zn(2+)</name>
        <dbReference type="ChEBI" id="CHEBI:29105"/>
    </cofactor>
</comment>
<evidence type="ECO:0000256" key="1">
    <source>
        <dbReference type="ARBA" id="ARBA00001947"/>
    </source>
</evidence>
<evidence type="ECO:0000313" key="7">
    <source>
        <dbReference type="Proteomes" id="UP000538292"/>
    </source>
</evidence>
<comment type="similarity">
    <text evidence="5">Belongs to the creatininase superfamily.</text>
</comment>
<dbReference type="PANTHER" id="PTHR35005">
    <property type="entry name" value="3-DEHYDRO-SCYLLO-INOSOSE HYDROLASE"/>
    <property type="match status" value="1"/>
</dbReference>
<keyword evidence="3" id="KW-0378">Hydrolase</keyword>
<gene>
    <name evidence="6" type="ORF">H2C83_14725</name>
</gene>
<dbReference type="Proteomes" id="UP000538292">
    <property type="component" value="Unassembled WGS sequence"/>
</dbReference>
<evidence type="ECO:0000256" key="5">
    <source>
        <dbReference type="ARBA" id="ARBA00024029"/>
    </source>
</evidence>
<keyword evidence="2" id="KW-0479">Metal-binding</keyword>
<protein>
    <submittedName>
        <fullName evidence="6">Creatininase family protein</fullName>
    </submittedName>
</protein>
<dbReference type="GO" id="GO:0046872">
    <property type="term" value="F:metal ion binding"/>
    <property type="evidence" value="ECO:0007669"/>
    <property type="project" value="UniProtKB-KW"/>
</dbReference>
<keyword evidence="7" id="KW-1185">Reference proteome</keyword>
<dbReference type="Gene3D" id="3.40.50.10310">
    <property type="entry name" value="Creatininase"/>
    <property type="match status" value="1"/>
</dbReference>
<evidence type="ECO:0000256" key="4">
    <source>
        <dbReference type="ARBA" id="ARBA00022833"/>
    </source>
</evidence>
<evidence type="ECO:0000313" key="6">
    <source>
        <dbReference type="EMBL" id="MBA4603538.1"/>
    </source>
</evidence>
<dbReference type="GO" id="GO:0016811">
    <property type="term" value="F:hydrolase activity, acting on carbon-nitrogen (but not peptide) bonds, in linear amides"/>
    <property type="evidence" value="ECO:0007669"/>
    <property type="project" value="TreeGrafter"/>
</dbReference>
<dbReference type="GO" id="GO:0009231">
    <property type="term" value="P:riboflavin biosynthetic process"/>
    <property type="evidence" value="ECO:0007669"/>
    <property type="project" value="TreeGrafter"/>
</dbReference>
<sequence>MDVQSTWRELKDCPAAILPIGALEQHGHHLPLGTDTIIAKAIAKRLAEQFPSCYLLPALPFSQSFEHARFPGSVSLRTATLLSVLFDVASSLEYSGIQKLIIVNGHGGNHFLWNFAQEQNVGRPKVFVAPSRKDWDFAYEKANISVNLSQDMHAGEGETSILLYLNERVRREEAVDVPSVPRPLLQVKGIGAYTETGNIGVPSRASMEKGKVLLQALIEHITPSVKEFIYE</sequence>
<accession>A0A7W1XUP3</accession>
<comment type="caution">
    <text evidence="6">The sequence shown here is derived from an EMBL/GenBank/DDBJ whole genome shotgun (WGS) entry which is preliminary data.</text>
</comment>
<reference evidence="6 7" key="1">
    <citation type="submission" date="2020-07" db="EMBL/GenBank/DDBJ databases">
        <title>Thermoactinomyces phylogeny.</title>
        <authorList>
            <person name="Dunlap C."/>
        </authorList>
    </citation>
    <scope>NUCLEOTIDE SEQUENCE [LARGE SCALE GENOMIC DNA]</scope>
    <source>
        <strain evidence="6 7">AMNI-1</strain>
    </source>
</reference>
<dbReference type="SUPFAM" id="SSF102215">
    <property type="entry name" value="Creatininase"/>
    <property type="match status" value="1"/>
</dbReference>
<keyword evidence="4" id="KW-0862">Zinc</keyword>
<name>A0A7W1XUP3_9BACL</name>